<dbReference type="PANTHER" id="PTHR16026">
    <property type="entry name" value="CARTILAGE ACIDIC PROTEIN 1"/>
    <property type="match status" value="1"/>
</dbReference>
<dbReference type="InterPro" id="IPR013517">
    <property type="entry name" value="FG-GAP"/>
</dbReference>
<keyword evidence="1" id="KW-0732">Signal</keyword>
<accession>A0ABW1EDC2</accession>
<proteinExistence type="predicted"/>
<dbReference type="InterPro" id="IPR011519">
    <property type="entry name" value="UnbV_ASPIC"/>
</dbReference>
<dbReference type="InterPro" id="IPR027039">
    <property type="entry name" value="Crtac1"/>
</dbReference>
<reference evidence="4" key="1">
    <citation type="journal article" date="2019" name="Int. J. Syst. Evol. Microbiol.">
        <title>The Global Catalogue of Microorganisms (GCM) 10K type strain sequencing project: providing services to taxonomists for standard genome sequencing and annotation.</title>
        <authorList>
            <consortium name="The Broad Institute Genomics Platform"/>
            <consortium name="The Broad Institute Genome Sequencing Center for Infectious Disease"/>
            <person name="Wu L."/>
            <person name="Ma J."/>
        </authorList>
    </citation>
    <scope>NUCLEOTIDE SEQUENCE [LARGE SCALE GENOMIC DNA]</scope>
    <source>
        <strain evidence="4">JCM 4087</strain>
    </source>
</reference>
<dbReference type="Proteomes" id="UP001596091">
    <property type="component" value="Unassembled WGS sequence"/>
</dbReference>
<feature type="domain" description="ASPIC/UnbV" evidence="2">
    <location>
        <begin position="541"/>
        <end position="606"/>
    </location>
</feature>
<dbReference type="Pfam" id="PF07593">
    <property type="entry name" value="UnbV_ASPIC"/>
    <property type="match status" value="1"/>
</dbReference>
<dbReference type="PANTHER" id="PTHR16026:SF0">
    <property type="entry name" value="CARTILAGE ACIDIC PROTEIN 1"/>
    <property type="match status" value="1"/>
</dbReference>
<dbReference type="Gene3D" id="2.130.10.130">
    <property type="entry name" value="Integrin alpha, N-terminal"/>
    <property type="match status" value="3"/>
</dbReference>
<dbReference type="InterPro" id="IPR028994">
    <property type="entry name" value="Integrin_alpha_N"/>
</dbReference>
<evidence type="ECO:0000259" key="2">
    <source>
        <dbReference type="Pfam" id="PF07593"/>
    </source>
</evidence>
<dbReference type="Pfam" id="PF13517">
    <property type="entry name" value="FG-GAP_3"/>
    <property type="match status" value="3"/>
</dbReference>
<keyword evidence="4" id="KW-1185">Reference proteome</keyword>
<gene>
    <name evidence="3" type="ORF">ACFPT7_06170</name>
</gene>
<evidence type="ECO:0000313" key="3">
    <source>
        <dbReference type="EMBL" id="MFC5861871.1"/>
    </source>
</evidence>
<sequence length="625" mass="68033">MASIYTMAAIHSARCRNRHFAASHTHCYNPAQDMELRCHASLTLIVASLFLLLPHGLWSQMGVATGNGVAVPARPLPPGMKPPVVNYEDIAAQAGLTAVNVSGAEKNKQYIVETTGNGVAIVDYDNDGLPDILLVNGGKFQSGAATPEAVLYHNLGNFKFEDVTQKAGLTHTGWGQGVCAGDIDNDGYNDIFITEWGRNVLYHNQGNGTFRDETESRGLASPQTRWSTGCAFFDFNRDGFLDLIVVHYIEFDPAKTPHPGERSQCEWKGMSVICGPRGLPAETVTLYQNDGHGHFTDVSDAMHITTPKNYYGFSPVIDDFDNDGWPDIFIACDSTASLYFHNLGGKRFEEIGVSSGLAYNDEGREQAGMGAAAADFFHKGRFDIFKTNFADDTHTFYRNQGSNNFSDDTIDTGLAVNTRYLGWGTAAIDFDNDGWKDLILANGHVYPEVDSGHTSEAFKQKRLLYWNRGDGQFYDLSPQAGPGINTPHASRGLAVGDLNNDGREEIVIVNMGEAPSLLRNNAPSLGHSILIRALTATGRDAIGARITVTADKVKQMDEIRSGGSYISQNDLRLHFGLGKATTADISVRWSDGKTETLAGVAADEVVTIQQGKGIVQKKLYTSIKQ</sequence>
<evidence type="ECO:0000256" key="1">
    <source>
        <dbReference type="ARBA" id="ARBA00022729"/>
    </source>
</evidence>
<dbReference type="EMBL" id="JBHSPH010000002">
    <property type="protein sequence ID" value="MFC5861871.1"/>
    <property type="molecule type" value="Genomic_DNA"/>
</dbReference>
<dbReference type="SUPFAM" id="SSF69318">
    <property type="entry name" value="Integrin alpha N-terminal domain"/>
    <property type="match status" value="1"/>
</dbReference>
<name>A0ABW1EDC2_9BACT</name>
<comment type="caution">
    <text evidence="3">The sequence shown here is derived from an EMBL/GenBank/DDBJ whole genome shotgun (WGS) entry which is preliminary data.</text>
</comment>
<protein>
    <submittedName>
        <fullName evidence="3">CRTAC1 family protein</fullName>
    </submittedName>
</protein>
<evidence type="ECO:0000313" key="4">
    <source>
        <dbReference type="Proteomes" id="UP001596091"/>
    </source>
</evidence>
<dbReference type="RefSeq" id="WP_263337620.1">
    <property type="nucleotide sequence ID" value="NZ_JAGSYH010000004.1"/>
</dbReference>
<organism evidence="3 4">
    <name type="scientific">Acidicapsa dinghuensis</name>
    <dbReference type="NCBI Taxonomy" id="2218256"/>
    <lineage>
        <taxon>Bacteria</taxon>
        <taxon>Pseudomonadati</taxon>
        <taxon>Acidobacteriota</taxon>
        <taxon>Terriglobia</taxon>
        <taxon>Terriglobales</taxon>
        <taxon>Acidobacteriaceae</taxon>
        <taxon>Acidicapsa</taxon>
    </lineage>
</organism>